<name>A0A381RPG9_9ZZZZ</name>
<keyword evidence="1" id="KW-0472">Membrane</keyword>
<evidence type="ECO:0008006" key="3">
    <source>
        <dbReference type="Google" id="ProtNLM"/>
    </source>
</evidence>
<dbReference type="SUPFAM" id="SSF53800">
    <property type="entry name" value="Chelatase"/>
    <property type="match status" value="1"/>
</dbReference>
<dbReference type="AlphaFoldDB" id="A0A381RPG9"/>
<sequence length="490" mass="56628">MKRLFKTVLVVFLSVVVVSVASFFYMNRTPPQLKEPNYFNYYKNQDLVVEGKVGIFISHLIMPEDMAAVDFHNLAMKTKQYIPWPPKLLFDKDDGVVLMDEDRFYEFEEFVPTKLIDADGKDKDIDGTPYIVKYHEGLIEWVPPRRSLHLSPGNFLMKARKMGMPTVSSKLINKANLYYYSGKGIVNGKIPHAAGNYEIASRAMAQIQKKYGPIPWRWITAEDFGAARTQMRSLLDEGVDTVILAPPRPTYSHHEEFNGSFKHAFEYIHEWEAEHHKEIKVILLPQLSEFPIIRQAYLQMLSDRLDTLPTAGSVKIVVSIHGMAWDLVPHEAWLELSPTYVEPMLEDIKAMMSGYDFSRVEVVKSQDHFADPYYNPDGKYLSTNTAFLDGIRDGFDHVVNLPIEFFVENTDTMFSHAIFNFEGFEDFDRYETINYTDWSIPYTREFFIDGTQVIYNGLPVGKYNKPIIEAFYQALDSVLQQRKNPPIINQ</sequence>
<keyword evidence="1" id="KW-1133">Transmembrane helix</keyword>
<evidence type="ECO:0000256" key="1">
    <source>
        <dbReference type="SAM" id="Phobius"/>
    </source>
</evidence>
<organism evidence="2">
    <name type="scientific">marine metagenome</name>
    <dbReference type="NCBI Taxonomy" id="408172"/>
    <lineage>
        <taxon>unclassified sequences</taxon>
        <taxon>metagenomes</taxon>
        <taxon>ecological metagenomes</taxon>
    </lineage>
</organism>
<gene>
    <name evidence="2" type="ORF">METZ01_LOCUS46646</name>
</gene>
<feature type="transmembrane region" description="Helical" evidence="1">
    <location>
        <begin position="7"/>
        <end position="26"/>
    </location>
</feature>
<reference evidence="2" key="1">
    <citation type="submission" date="2018-05" db="EMBL/GenBank/DDBJ databases">
        <authorList>
            <person name="Lanie J.A."/>
            <person name="Ng W.-L."/>
            <person name="Kazmierczak K.M."/>
            <person name="Andrzejewski T.M."/>
            <person name="Davidsen T.M."/>
            <person name="Wayne K.J."/>
            <person name="Tettelin H."/>
            <person name="Glass J.I."/>
            <person name="Rusch D."/>
            <person name="Podicherti R."/>
            <person name="Tsui H.-C.T."/>
            <person name="Winkler M.E."/>
        </authorList>
    </citation>
    <scope>NUCLEOTIDE SEQUENCE</scope>
</reference>
<keyword evidence="1" id="KW-0812">Transmembrane</keyword>
<accession>A0A381RPG9</accession>
<protein>
    <recommendedName>
        <fullName evidence="3">Ferrochelatase</fullName>
    </recommendedName>
</protein>
<dbReference type="EMBL" id="UINC01002177">
    <property type="protein sequence ID" value="SUZ93792.1"/>
    <property type="molecule type" value="Genomic_DNA"/>
</dbReference>
<proteinExistence type="predicted"/>
<evidence type="ECO:0000313" key="2">
    <source>
        <dbReference type="EMBL" id="SUZ93792.1"/>
    </source>
</evidence>